<reference evidence="1 2" key="2">
    <citation type="journal article" date="2022" name="Mol. Ecol. Resour.">
        <title>The genomes of chicory, endive, great burdock and yacon provide insights into Asteraceae paleo-polyploidization history and plant inulin production.</title>
        <authorList>
            <person name="Fan W."/>
            <person name="Wang S."/>
            <person name="Wang H."/>
            <person name="Wang A."/>
            <person name="Jiang F."/>
            <person name="Liu H."/>
            <person name="Zhao H."/>
            <person name="Xu D."/>
            <person name="Zhang Y."/>
        </authorList>
    </citation>
    <scope>NUCLEOTIDE SEQUENCE [LARGE SCALE GENOMIC DNA]</scope>
    <source>
        <strain evidence="2">cv. Niubang</strain>
    </source>
</reference>
<evidence type="ECO:0000313" key="1">
    <source>
        <dbReference type="EMBL" id="KAI3733739.1"/>
    </source>
</evidence>
<gene>
    <name evidence="1" type="ORF">L6452_13194</name>
</gene>
<comment type="caution">
    <text evidence="1">The sequence shown here is derived from an EMBL/GenBank/DDBJ whole genome shotgun (WGS) entry which is preliminary data.</text>
</comment>
<protein>
    <submittedName>
        <fullName evidence="1">Uncharacterized protein</fullName>
    </submittedName>
</protein>
<keyword evidence="2" id="KW-1185">Reference proteome</keyword>
<name>A0ACB9CHH1_ARCLA</name>
<proteinExistence type="predicted"/>
<evidence type="ECO:0000313" key="2">
    <source>
        <dbReference type="Proteomes" id="UP001055879"/>
    </source>
</evidence>
<reference evidence="2" key="1">
    <citation type="journal article" date="2022" name="Mol. Ecol. Resour.">
        <title>The genomes of chicory, endive, great burdock and yacon provide insights into Asteraceae palaeo-polyploidization history and plant inulin production.</title>
        <authorList>
            <person name="Fan W."/>
            <person name="Wang S."/>
            <person name="Wang H."/>
            <person name="Wang A."/>
            <person name="Jiang F."/>
            <person name="Liu H."/>
            <person name="Zhao H."/>
            <person name="Xu D."/>
            <person name="Zhang Y."/>
        </authorList>
    </citation>
    <scope>NUCLEOTIDE SEQUENCE [LARGE SCALE GENOMIC DNA]</scope>
    <source>
        <strain evidence="2">cv. Niubang</strain>
    </source>
</reference>
<dbReference type="EMBL" id="CM042050">
    <property type="protein sequence ID" value="KAI3733739.1"/>
    <property type="molecule type" value="Genomic_DNA"/>
</dbReference>
<dbReference type="Proteomes" id="UP001055879">
    <property type="component" value="Linkage Group LG04"/>
</dbReference>
<organism evidence="1 2">
    <name type="scientific">Arctium lappa</name>
    <name type="common">Greater burdock</name>
    <name type="synonym">Lappa major</name>
    <dbReference type="NCBI Taxonomy" id="4217"/>
    <lineage>
        <taxon>Eukaryota</taxon>
        <taxon>Viridiplantae</taxon>
        <taxon>Streptophyta</taxon>
        <taxon>Embryophyta</taxon>
        <taxon>Tracheophyta</taxon>
        <taxon>Spermatophyta</taxon>
        <taxon>Magnoliopsida</taxon>
        <taxon>eudicotyledons</taxon>
        <taxon>Gunneridae</taxon>
        <taxon>Pentapetalae</taxon>
        <taxon>asterids</taxon>
        <taxon>campanulids</taxon>
        <taxon>Asterales</taxon>
        <taxon>Asteraceae</taxon>
        <taxon>Carduoideae</taxon>
        <taxon>Cardueae</taxon>
        <taxon>Arctiinae</taxon>
        <taxon>Arctium</taxon>
    </lineage>
</organism>
<accession>A0ACB9CHH1</accession>
<sequence>MEFIFPLLPPAPFPSPLRRFHSTLASGDSTPAPSGDPCSGFNGTLRRAQKRNQTLNNHKTHETSRAD</sequence>